<dbReference type="RefSeq" id="WP_367958991.1">
    <property type="nucleotide sequence ID" value="NZ_JBAKFK010000002.1"/>
</dbReference>
<evidence type="ECO:0000256" key="6">
    <source>
        <dbReference type="ARBA" id="ARBA00023136"/>
    </source>
</evidence>
<evidence type="ECO:0000256" key="1">
    <source>
        <dbReference type="ARBA" id="ARBA00004162"/>
    </source>
</evidence>
<evidence type="ECO:0000256" key="2">
    <source>
        <dbReference type="ARBA" id="ARBA00005811"/>
    </source>
</evidence>
<keyword evidence="7" id="KW-0813">Transport</keyword>
<evidence type="ECO:0000256" key="8">
    <source>
        <dbReference type="SAM" id="Phobius"/>
    </source>
</evidence>
<dbReference type="InterPro" id="IPR003400">
    <property type="entry name" value="ExbD"/>
</dbReference>
<keyword evidence="3" id="KW-1003">Cell membrane</keyword>
<keyword evidence="4 7" id="KW-0812">Transmembrane</keyword>
<comment type="similarity">
    <text evidence="2 7">Belongs to the ExbD/TolR family.</text>
</comment>
<evidence type="ECO:0000256" key="5">
    <source>
        <dbReference type="ARBA" id="ARBA00022989"/>
    </source>
</evidence>
<gene>
    <name evidence="9" type="ORF">V6X73_03490</name>
</gene>
<organism evidence="9 10">
    <name type="scientific">Spiribacter pallidus</name>
    <dbReference type="NCBI Taxonomy" id="1987936"/>
    <lineage>
        <taxon>Bacteria</taxon>
        <taxon>Pseudomonadati</taxon>
        <taxon>Pseudomonadota</taxon>
        <taxon>Gammaproteobacteria</taxon>
        <taxon>Chromatiales</taxon>
        <taxon>Ectothiorhodospiraceae</taxon>
        <taxon>Spiribacter</taxon>
    </lineage>
</organism>
<accession>A0ABV3TAY4</accession>
<dbReference type="EMBL" id="JBAKFM010000002">
    <property type="protein sequence ID" value="MEX0468794.1"/>
    <property type="molecule type" value="Genomic_DNA"/>
</dbReference>
<keyword evidence="7" id="KW-0653">Protein transport</keyword>
<comment type="subcellular location">
    <subcellularLocation>
        <location evidence="1">Cell membrane</location>
        <topology evidence="1">Single-pass membrane protein</topology>
    </subcellularLocation>
    <subcellularLocation>
        <location evidence="7">Cell membrane</location>
        <topology evidence="7">Single-pass type II membrane protein</topology>
    </subcellularLocation>
</comment>
<dbReference type="Pfam" id="PF02472">
    <property type="entry name" value="ExbD"/>
    <property type="match status" value="1"/>
</dbReference>
<proteinExistence type="inferred from homology"/>
<evidence type="ECO:0000256" key="3">
    <source>
        <dbReference type="ARBA" id="ARBA00022475"/>
    </source>
</evidence>
<feature type="transmembrane region" description="Helical" evidence="8">
    <location>
        <begin position="20"/>
        <end position="38"/>
    </location>
</feature>
<dbReference type="PANTHER" id="PTHR30558:SF7">
    <property type="entry name" value="TOL-PAL SYSTEM PROTEIN TOLR"/>
    <property type="match status" value="1"/>
</dbReference>
<dbReference type="Proteomes" id="UP001556709">
    <property type="component" value="Unassembled WGS sequence"/>
</dbReference>
<dbReference type="PANTHER" id="PTHR30558">
    <property type="entry name" value="EXBD MEMBRANE COMPONENT OF PMF-DRIVEN MACROMOLECULE IMPORT SYSTEM"/>
    <property type="match status" value="1"/>
</dbReference>
<evidence type="ECO:0000313" key="10">
    <source>
        <dbReference type="Proteomes" id="UP001556709"/>
    </source>
</evidence>
<keyword evidence="6 8" id="KW-0472">Membrane</keyword>
<reference evidence="9 10" key="1">
    <citation type="submission" date="2024-02" db="EMBL/GenBank/DDBJ databases">
        <title>New especies of Spiribacter isolated from saline water.</title>
        <authorList>
            <person name="Leon M.J."/>
            <person name="De La Haba R."/>
            <person name="Sanchez-Porro C."/>
            <person name="Ventosa A."/>
        </authorList>
    </citation>
    <scope>NUCLEOTIDE SEQUENCE [LARGE SCALE GENOMIC DNA]</scope>
    <source>
        <strain evidence="10">ag22IC6-390</strain>
    </source>
</reference>
<protein>
    <submittedName>
        <fullName evidence="9">Biopolymer transporter ExbD</fullName>
    </submittedName>
</protein>
<sequence length="137" mass="15101">MNYGDSQNQSIADMNVTPMIDVMFVLLVLFLVSIPLMVPQTMGVDLPDTQPHNAAEADDEPYRLAIRADGVIELDDEEISEDALLERFESIADEEGARVLLEADKNVTYERIATLMVDAQVAGVAQLGFLTEAESNR</sequence>
<keyword evidence="5 8" id="KW-1133">Transmembrane helix</keyword>
<comment type="caution">
    <text evidence="9">The sequence shown here is derived from an EMBL/GenBank/DDBJ whole genome shotgun (WGS) entry which is preliminary data.</text>
</comment>
<keyword evidence="10" id="KW-1185">Reference proteome</keyword>
<evidence type="ECO:0000313" key="9">
    <source>
        <dbReference type="EMBL" id="MEX0468794.1"/>
    </source>
</evidence>
<name>A0ABV3TAY4_9GAMM</name>
<evidence type="ECO:0000256" key="4">
    <source>
        <dbReference type="ARBA" id="ARBA00022692"/>
    </source>
</evidence>
<dbReference type="Gene3D" id="3.30.420.270">
    <property type="match status" value="1"/>
</dbReference>
<evidence type="ECO:0000256" key="7">
    <source>
        <dbReference type="RuleBase" id="RU003879"/>
    </source>
</evidence>